<reference evidence="1 2" key="1">
    <citation type="submission" date="2023-11" db="EMBL/GenBank/DDBJ databases">
        <title>Lentzea sokolovensis, sp. nov., Lentzea kristufkii, sp. nov., and Lentzea miocenensis, sp. nov., rare actinobacteria from Sokolov Coal Basin, Miocene lacustrine sediment, Czech Republic.</title>
        <authorList>
            <person name="Lara A."/>
            <person name="Kotroba L."/>
            <person name="Nouioui I."/>
            <person name="Neumann-Schaal M."/>
            <person name="Mast Y."/>
            <person name="Chronakova A."/>
        </authorList>
    </citation>
    <scope>NUCLEOTIDE SEQUENCE [LARGE SCALE GENOMIC DNA]</scope>
    <source>
        <strain evidence="1 2">BCCO 10_0856</strain>
    </source>
</reference>
<dbReference type="RefSeq" id="WP_319967836.1">
    <property type="nucleotide sequence ID" value="NZ_JAXAVW010000017.1"/>
</dbReference>
<evidence type="ECO:0000313" key="2">
    <source>
        <dbReference type="Proteomes" id="UP001285521"/>
    </source>
</evidence>
<evidence type="ECO:0000313" key="1">
    <source>
        <dbReference type="EMBL" id="MDX8032807.1"/>
    </source>
</evidence>
<protein>
    <submittedName>
        <fullName evidence="1">HEXXH motif-containing putative peptide modification protein</fullName>
    </submittedName>
</protein>
<organism evidence="1 2">
    <name type="scientific">Lentzea miocenica</name>
    <dbReference type="NCBI Taxonomy" id="3095431"/>
    <lineage>
        <taxon>Bacteria</taxon>
        <taxon>Bacillati</taxon>
        <taxon>Actinomycetota</taxon>
        <taxon>Actinomycetes</taxon>
        <taxon>Pseudonocardiales</taxon>
        <taxon>Pseudonocardiaceae</taxon>
        <taxon>Lentzea</taxon>
    </lineage>
</organism>
<accession>A0ABU4T3R3</accession>
<dbReference type="InterPro" id="IPR026337">
    <property type="entry name" value="AKG_HExxH"/>
</dbReference>
<keyword evidence="2" id="KW-1185">Reference proteome</keyword>
<sequence>MSSPAASAHALHAAIAPAETLVDERRTLYRLAVRLFAPGTQLSDNLLDHPIVRYEIGRALAGKGDLDPELLHRVAAMRVRDAGLPVAADPQAADLIEAPLRIIAPPGASPLPLTDADGERFEAALEIVAGGIQLLRRLVPETADDLLAHVSMLAVLKKETSGGVVSASSRYVPGIVLIDEPVTPMEVAEALVHEGAHEKFFDLAITREFLDAHAEDVDFFETSWSHARWPLEQTFAAWHAYSCLAQFSESCGDEPLGPFSLLPQARERADEIGRWLISHEDDLRLDARWLLGALTGQQTGAGHTDPGRGSAIRRNRRFRVLPDVRFERSVSGRSVVGRMAQPTAIYWLDADAGWVLALLGDGRTTSFDLVLATAAQDWGVESCSAAQRLTVALDSLEAASIIESTP</sequence>
<name>A0ABU4T3R3_9PSEU</name>
<comment type="caution">
    <text evidence="1">The sequence shown here is derived from an EMBL/GenBank/DDBJ whole genome shotgun (WGS) entry which is preliminary data.</text>
</comment>
<dbReference type="Proteomes" id="UP001285521">
    <property type="component" value="Unassembled WGS sequence"/>
</dbReference>
<dbReference type="EMBL" id="JAXAVW010000017">
    <property type="protein sequence ID" value="MDX8032807.1"/>
    <property type="molecule type" value="Genomic_DNA"/>
</dbReference>
<proteinExistence type="predicted"/>
<gene>
    <name evidence="1" type="ORF">SK803_21535</name>
</gene>
<dbReference type="NCBIfam" id="TIGR04267">
    <property type="entry name" value="mod_HExxH"/>
    <property type="match status" value="1"/>
</dbReference>